<feature type="binding site" evidence="10">
    <location>
        <position position="219"/>
    </location>
    <ligand>
        <name>NADP(+)</name>
        <dbReference type="ChEBI" id="CHEBI:58349"/>
    </ligand>
</feature>
<dbReference type="PIRSF" id="PIRSF000362">
    <property type="entry name" value="FNR"/>
    <property type="match status" value="1"/>
</dbReference>
<evidence type="ECO:0000256" key="6">
    <source>
        <dbReference type="ARBA" id="ARBA00023002"/>
    </source>
</evidence>
<comment type="cofactor">
    <cofactor evidence="1 8 9">
        <name>FAD</name>
        <dbReference type="ChEBI" id="CHEBI:57692"/>
    </cofactor>
</comment>
<dbReference type="FunCoup" id="A0A165JH00">
    <property type="interactions" value="492"/>
</dbReference>
<feature type="binding site" evidence="9">
    <location>
        <position position="13"/>
    </location>
    <ligand>
        <name>FAD</name>
        <dbReference type="ChEBI" id="CHEBI:57692"/>
    </ligand>
</feature>
<dbReference type="PANTHER" id="PTHR48467:SF1">
    <property type="entry name" value="GLUTAMATE SYNTHASE 1 [NADH], CHLOROPLASTIC-LIKE"/>
    <property type="match status" value="1"/>
</dbReference>
<protein>
    <recommendedName>
        <fullName evidence="8">NADPH:adrenodoxin oxidoreductase, mitochondrial</fullName>
        <ecNumber evidence="8">1.18.1.6</ecNumber>
    </recommendedName>
</protein>
<keyword evidence="6 8" id="KW-0560">Oxidoreductase</keyword>
<name>A0A165JH00_EXIGL</name>
<evidence type="ECO:0000313" key="11">
    <source>
        <dbReference type="EMBL" id="KZV94833.1"/>
    </source>
</evidence>
<feature type="binding site" evidence="10">
    <location>
        <begin position="163"/>
        <end position="166"/>
    </location>
    <ligand>
        <name>NADP(+)</name>
        <dbReference type="ChEBI" id="CHEBI:58349"/>
    </ligand>
</feature>
<dbReference type="InParanoid" id="A0A165JH00"/>
<evidence type="ECO:0000256" key="9">
    <source>
        <dbReference type="PIRSR" id="PIRSR000362-1"/>
    </source>
</evidence>
<keyword evidence="3 8" id="KW-0285">Flavoprotein</keyword>
<feature type="binding site" evidence="9">
    <location>
        <position position="45"/>
    </location>
    <ligand>
        <name>FAD</name>
        <dbReference type="ChEBI" id="CHEBI:57692"/>
    </ligand>
</feature>
<evidence type="ECO:0000256" key="2">
    <source>
        <dbReference type="ARBA" id="ARBA00008312"/>
    </source>
</evidence>
<evidence type="ECO:0000313" key="12">
    <source>
        <dbReference type="Proteomes" id="UP000077266"/>
    </source>
</evidence>
<comment type="similarity">
    <text evidence="2 8">Belongs to the ferredoxin--NADP reductase type 1 family.</text>
</comment>
<proteinExistence type="inferred from homology"/>
<dbReference type="EC" id="1.18.1.6" evidence="8"/>
<dbReference type="STRING" id="1314781.A0A165JH00"/>
<feature type="binding site" evidence="9">
    <location>
        <position position="81"/>
    </location>
    <ligand>
        <name>FAD</name>
        <dbReference type="ChEBI" id="CHEBI:57692"/>
    </ligand>
</feature>
<dbReference type="OrthoDB" id="333024at2759"/>
<dbReference type="Proteomes" id="UP000077266">
    <property type="component" value="Unassembled WGS sequence"/>
</dbReference>
<evidence type="ECO:0000256" key="1">
    <source>
        <dbReference type="ARBA" id="ARBA00001974"/>
    </source>
</evidence>
<evidence type="ECO:0000256" key="4">
    <source>
        <dbReference type="ARBA" id="ARBA00022827"/>
    </source>
</evidence>
<organism evidence="11 12">
    <name type="scientific">Exidia glandulosa HHB12029</name>
    <dbReference type="NCBI Taxonomy" id="1314781"/>
    <lineage>
        <taxon>Eukaryota</taxon>
        <taxon>Fungi</taxon>
        <taxon>Dikarya</taxon>
        <taxon>Basidiomycota</taxon>
        <taxon>Agaricomycotina</taxon>
        <taxon>Agaricomycetes</taxon>
        <taxon>Auriculariales</taxon>
        <taxon>Exidiaceae</taxon>
        <taxon>Exidia</taxon>
    </lineage>
</organism>
<dbReference type="AlphaFoldDB" id="A0A165JH00"/>
<feature type="binding site" evidence="10">
    <location>
        <begin position="207"/>
        <end position="208"/>
    </location>
    <ligand>
        <name>NADP(+)</name>
        <dbReference type="ChEBI" id="CHEBI:58349"/>
    </ligand>
</feature>
<evidence type="ECO:0000256" key="7">
    <source>
        <dbReference type="ARBA" id="ARBA00048933"/>
    </source>
</evidence>
<dbReference type="Gene3D" id="3.50.50.60">
    <property type="entry name" value="FAD/NAD(P)-binding domain"/>
    <property type="match status" value="1"/>
</dbReference>
<feature type="binding site" evidence="10">
    <location>
        <position position="376"/>
    </location>
    <ligand>
        <name>NADP(+)</name>
        <dbReference type="ChEBI" id="CHEBI:58349"/>
    </ligand>
</feature>
<evidence type="ECO:0000256" key="10">
    <source>
        <dbReference type="PIRSR" id="PIRSR000362-2"/>
    </source>
</evidence>
<evidence type="ECO:0000256" key="5">
    <source>
        <dbReference type="ARBA" id="ARBA00022857"/>
    </source>
</evidence>
<dbReference type="InterPro" id="IPR055275">
    <property type="entry name" value="Ferredox_Rdtase"/>
</dbReference>
<keyword evidence="8" id="KW-0496">Mitochondrion</keyword>
<sequence length="483" mass="52743">MVLKLAVVGGGPSAFYVASRILSLLPDAPSVAVHMYDRLWSPHGLVRYGVAPDHPEVKNCTHKFDTLANDARFRFFGNVNVISPVSPPSRIPHALNVPVESLLGHYTHLLLASGSALPVTHPRLRTSATCVPALDLVHWYTQHPVQSTPPPLKSTTHMTIIGHGNVSLDIARMLLSPVSTLAKYDVPEPVLQHLSESSIRHVSIIGRRDPASVKFTAKELRELMNIPDVSLVPIPSSLFPTAGAQLTRQQSRILDIMRAGSKAPYGSTSKTVSIDFMRSPSGYDADNKSLQLDVTRLDTDGIAQATGDTESVQTDLTVMSMGYTGEPMGLSAEADSSWFDSKLGHLRTRAGQVYTAPDTRLRNVYASGWAAHGARGVLNTTMMDAYAVAQRIIGDYLASEGAAATPTDQPEAQEAEVMNERASLFSLPPEILTADAQKGGPARVFSYRDWKTVDEAEQERGRELGKERERMQYWDAIRVLDRS</sequence>
<dbReference type="InterPro" id="IPR036188">
    <property type="entry name" value="FAD/NAD-bd_sf"/>
</dbReference>
<keyword evidence="4 8" id="KW-0274">FAD</keyword>
<evidence type="ECO:0000256" key="3">
    <source>
        <dbReference type="ARBA" id="ARBA00022630"/>
    </source>
</evidence>
<dbReference type="Gene3D" id="3.40.50.720">
    <property type="entry name" value="NAD(P)-binding Rossmann-like Domain"/>
    <property type="match status" value="1"/>
</dbReference>
<dbReference type="InterPro" id="IPR021163">
    <property type="entry name" value="Ferredox_Rdtase_adrenod"/>
</dbReference>
<dbReference type="SUPFAM" id="SSF51971">
    <property type="entry name" value="Nucleotide-binding domain"/>
    <property type="match status" value="1"/>
</dbReference>
<dbReference type="PRINTS" id="PR00419">
    <property type="entry name" value="ADXRDTASE"/>
</dbReference>
<accession>A0A165JH00</accession>
<dbReference type="GO" id="GO:0016491">
    <property type="term" value="F:oxidoreductase activity"/>
    <property type="evidence" value="ECO:0007669"/>
    <property type="project" value="UniProtKB-KW"/>
</dbReference>
<comment type="catalytic activity">
    <reaction evidence="7 8">
        <text>2 reduced [adrenodoxin] + NADP(+) + H(+) = 2 oxidized [adrenodoxin] + NADPH</text>
        <dbReference type="Rhea" id="RHEA:42312"/>
        <dbReference type="Rhea" id="RHEA-COMP:9998"/>
        <dbReference type="Rhea" id="RHEA-COMP:9999"/>
        <dbReference type="ChEBI" id="CHEBI:15378"/>
        <dbReference type="ChEBI" id="CHEBI:33737"/>
        <dbReference type="ChEBI" id="CHEBI:33738"/>
        <dbReference type="ChEBI" id="CHEBI:57783"/>
        <dbReference type="ChEBI" id="CHEBI:58349"/>
        <dbReference type="EC" id="1.18.1.6"/>
    </reaction>
</comment>
<feature type="binding site" evidence="9">
    <location>
        <position position="369"/>
    </location>
    <ligand>
        <name>FAD</name>
        <dbReference type="ChEBI" id="CHEBI:57692"/>
    </ligand>
</feature>
<gene>
    <name evidence="11" type="ORF">EXIGLDRAFT_644783</name>
</gene>
<keyword evidence="5 8" id="KW-0521">NADP</keyword>
<dbReference type="EMBL" id="KV425966">
    <property type="protein sequence ID" value="KZV94833.1"/>
    <property type="molecule type" value="Genomic_DNA"/>
</dbReference>
<evidence type="ECO:0000256" key="8">
    <source>
        <dbReference type="PIRNR" id="PIRNR000362"/>
    </source>
</evidence>
<dbReference type="GO" id="GO:0005739">
    <property type="term" value="C:mitochondrion"/>
    <property type="evidence" value="ECO:0007669"/>
    <property type="project" value="UniProtKB-SubCell"/>
</dbReference>
<reference evidence="11 12" key="1">
    <citation type="journal article" date="2016" name="Mol. Biol. Evol.">
        <title>Comparative Genomics of Early-Diverging Mushroom-Forming Fungi Provides Insights into the Origins of Lignocellulose Decay Capabilities.</title>
        <authorList>
            <person name="Nagy L.G."/>
            <person name="Riley R."/>
            <person name="Tritt A."/>
            <person name="Adam C."/>
            <person name="Daum C."/>
            <person name="Floudas D."/>
            <person name="Sun H."/>
            <person name="Yadav J.S."/>
            <person name="Pangilinan J."/>
            <person name="Larsson K.H."/>
            <person name="Matsuura K."/>
            <person name="Barry K."/>
            <person name="Labutti K."/>
            <person name="Kuo R."/>
            <person name="Ohm R.A."/>
            <person name="Bhattacharya S.S."/>
            <person name="Shirouzu T."/>
            <person name="Yoshinaga Y."/>
            <person name="Martin F.M."/>
            <person name="Grigoriev I.V."/>
            <person name="Hibbett D.S."/>
        </authorList>
    </citation>
    <scope>NUCLEOTIDE SEQUENCE [LARGE SCALE GENOMIC DNA]</scope>
    <source>
        <strain evidence="11 12">HHB12029</strain>
    </source>
</reference>
<comment type="subcellular location">
    <subcellularLocation>
        <location evidence="8">Mitochondrion</location>
    </subcellularLocation>
</comment>
<dbReference type="PANTHER" id="PTHR48467">
    <property type="entry name" value="GLUTAMATE SYNTHASE 1 [NADH], CHLOROPLASTIC-LIKE"/>
    <property type="match status" value="1"/>
</dbReference>
<keyword evidence="12" id="KW-1185">Reference proteome</keyword>